<dbReference type="Proteomes" id="UP000236370">
    <property type="component" value="Unassembled WGS sequence"/>
</dbReference>
<sequence length="64" mass="6577">MVVLRSSLELHNHSAASATDSLDLSSDFLSLEQIGRRRLRSAGAAQKKPAATTAKAGAVGQTAG</sequence>
<evidence type="ECO:0000313" key="3">
    <source>
        <dbReference type="Proteomes" id="UP000236370"/>
    </source>
</evidence>
<dbReference type="AlphaFoldDB" id="A0A2J8PNL0"/>
<name>A0A2J8PNL0_PANTR</name>
<accession>A0A2J8PNL0</accession>
<evidence type="ECO:0000256" key="1">
    <source>
        <dbReference type="SAM" id="MobiDB-lite"/>
    </source>
</evidence>
<organism evidence="2 3">
    <name type="scientific">Pan troglodytes</name>
    <name type="common">Chimpanzee</name>
    <dbReference type="NCBI Taxonomy" id="9598"/>
    <lineage>
        <taxon>Eukaryota</taxon>
        <taxon>Metazoa</taxon>
        <taxon>Chordata</taxon>
        <taxon>Craniata</taxon>
        <taxon>Vertebrata</taxon>
        <taxon>Euteleostomi</taxon>
        <taxon>Mammalia</taxon>
        <taxon>Eutheria</taxon>
        <taxon>Euarchontoglires</taxon>
        <taxon>Primates</taxon>
        <taxon>Haplorrhini</taxon>
        <taxon>Catarrhini</taxon>
        <taxon>Hominidae</taxon>
        <taxon>Pan</taxon>
    </lineage>
</organism>
<feature type="region of interest" description="Disordered" evidence="1">
    <location>
        <begin position="40"/>
        <end position="64"/>
    </location>
</feature>
<feature type="compositionally biased region" description="Low complexity" evidence="1">
    <location>
        <begin position="42"/>
        <end position="64"/>
    </location>
</feature>
<dbReference type="EMBL" id="NBAG03000213">
    <property type="protein sequence ID" value="PNI85602.1"/>
    <property type="molecule type" value="Genomic_DNA"/>
</dbReference>
<proteinExistence type="predicted"/>
<reference evidence="2 3" key="1">
    <citation type="submission" date="2017-12" db="EMBL/GenBank/DDBJ databases">
        <title>High-resolution comparative analysis of great ape genomes.</title>
        <authorList>
            <person name="Pollen A."/>
            <person name="Hastie A."/>
            <person name="Hormozdiari F."/>
            <person name="Dougherty M."/>
            <person name="Liu R."/>
            <person name="Chaisson M."/>
            <person name="Hoppe E."/>
            <person name="Hill C."/>
            <person name="Pang A."/>
            <person name="Hillier L."/>
            <person name="Baker C."/>
            <person name="Armstrong J."/>
            <person name="Shendure J."/>
            <person name="Paten B."/>
            <person name="Wilson R."/>
            <person name="Chao H."/>
            <person name="Schneider V."/>
            <person name="Ventura M."/>
            <person name="Kronenberg Z."/>
            <person name="Murali S."/>
            <person name="Gordon D."/>
            <person name="Cantsilieris S."/>
            <person name="Munson K."/>
            <person name="Nelson B."/>
            <person name="Raja A."/>
            <person name="Underwood J."/>
            <person name="Diekhans M."/>
            <person name="Fiddes I."/>
            <person name="Haussler D."/>
            <person name="Eichler E."/>
        </authorList>
    </citation>
    <scope>NUCLEOTIDE SEQUENCE [LARGE SCALE GENOMIC DNA]</scope>
    <source>
        <strain evidence="2">Yerkes chimp pedigree #C0471</strain>
    </source>
</reference>
<comment type="caution">
    <text evidence="2">The sequence shown here is derived from an EMBL/GenBank/DDBJ whole genome shotgun (WGS) entry which is preliminary data.</text>
</comment>
<gene>
    <name evidence="2" type="ORF">CK820_G0002247</name>
</gene>
<evidence type="ECO:0000313" key="2">
    <source>
        <dbReference type="EMBL" id="PNI85602.1"/>
    </source>
</evidence>
<protein>
    <submittedName>
        <fullName evidence="2">ATAD2 isoform 2</fullName>
    </submittedName>
</protein>